<dbReference type="PROSITE" id="PS51318">
    <property type="entry name" value="TAT"/>
    <property type="match status" value="1"/>
</dbReference>
<dbReference type="PRINTS" id="PR00155">
    <property type="entry name" value="AMICYANIN"/>
</dbReference>
<dbReference type="CDD" id="cd04220">
    <property type="entry name" value="Halocyanin"/>
    <property type="match status" value="1"/>
</dbReference>
<feature type="binding site" evidence="9">
    <location>
        <position position="146"/>
    </location>
    <ligand>
        <name>Cu cation</name>
        <dbReference type="ChEBI" id="CHEBI:23378"/>
    </ligand>
</feature>
<gene>
    <name evidence="11" type="ORF">C474_06707</name>
</gene>
<comment type="subcellular location">
    <subcellularLocation>
        <location evidence="1">Membrane</location>
    </subcellularLocation>
    <subcellularLocation>
        <location evidence="2">Periplasm</location>
    </subcellularLocation>
</comment>
<evidence type="ECO:0000256" key="6">
    <source>
        <dbReference type="ARBA" id="ARBA00022982"/>
    </source>
</evidence>
<feature type="domain" description="Blue (type 1) copper" evidence="10">
    <location>
        <begin position="200"/>
        <end position="281"/>
    </location>
</feature>
<accession>M0DAN0</accession>
<dbReference type="OrthoDB" id="11088at2157"/>
<keyword evidence="12" id="KW-1185">Reference proteome</keyword>
<dbReference type="InParanoid" id="M0DAN0"/>
<name>M0DAN0_HALPD</name>
<comment type="caution">
    <text evidence="11">The sequence shown here is derived from an EMBL/GenBank/DDBJ whole genome shotgun (WGS) entry which is preliminary data.</text>
</comment>
<reference evidence="11 12" key="1">
    <citation type="journal article" date="2014" name="PLoS Genet.">
        <title>Phylogenetically driven sequencing of extremely halophilic archaea reveals strategies for static and dynamic osmo-response.</title>
        <authorList>
            <person name="Becker E.A."/>
            <person name="Seitzer P.M."/>
            <person name="Tritt A."/>
            <person name="Larsen D."/>
            <person name="Krusor M."/>
            <person name="Yao A.I."/>
            <person name="Wu D."/>
            <person name="Madern D."/>
            <person name="Eisen J.A."/>
            <person name="Darling A.E."/>
            <person name="Facciotti M.T."/>
        </authorList>
    </citation>
    <scope>NUCLEOTIDE SEQUENCE [LARGE SCALE GENOMIC DNA]</scope>
    <source>
        <strain evidence="11 12">JCM 14848</strain>
    </source>
</reference>
<evidence type="ECO:0000259" key="10">
    <source>
        <dbReference type="Pfam" id="PF00127"/>
    </source>
</evidence>
<evidence type="ECO:0000256" key="5">
    <source>
        <dbReference type="ARBA" id="ARBA00022764"/>
    </source>
</evidence>
<keyword evidence="7 9" id="KW-0186">Copper</keyword>
<dbReference type="InterPro" id="IPR002386">
    <property type="entry name" value="Amicyanin/Pseudoazurin"/>
</dbReference>
<dbReference type="InterPro" id="IPR006311">
    <property type="entry name" value="TAT_signal"/>
</dbReference>
<keyword evidence="5" id="KW-0574">Periplasm</keyword>
<proteinExistence type="predicted"/>
<dbReference type="PATRIC" id="fig|1227487.5.peg.1367"/>
<evidence type="ECO:0000256" key="7">
    <source>
        <dbReference type="ARBA" id="ARBA00023008"/>
    </source>
</evidence>
<dbReference type="GO" id="GO:0042597">
    <property type="term" value="C:periplasmic space"/>
    <property type="evidence" value="ECO:0007669"/>
    <property type="project" value="UniProtKB-SubCell"/>
</dbReference>
<dbReference type="Proteomes" id="UP000011513">
    <property type="component" value="Unassembled WGS sequence"/>
</dbReference>
<feature type="binding site" evidence="9">
    <location>
        <position position="151"/>
    </location>
    <ligand>
        <name>Cu cation</name>
        <dbReference type="ChEBI" id="CHEBI:23378"/>
    </ligand>
</feature>
<evidence type="ECO:0000256" key="3">
    <source>
        <dbReference type="ARBA" id="ARBA00022448"/>
    </source>
</evidence>
<dbReference type="RefSeq" id="WP_008385153.1">
    <property type="nucleotide sequence ID" value="NZ_AOIV01000011.1"/>
</dbReference>
<evidence type="ECO:0000313" key="11">
    <source>
        <dbReference type="EMBL" id="ELZ32491.1"/>
    </source>
</evidence>
<dbReference type="Gene3D" id="2.60.40.420">
    <property type="entry name" value="Cupredoxins - blue copper proteins"/>
    <property type="match status" value="2"/>
</dbReference>
<evidence type="ECO:0000256" key="9">
    <source>
        <dbReference type="PIRSR" id="PIRSR602386-1"/>
    </source>
</evidence>
<feature type="binding site" evidence="9">
    <location>
        <position position="143"/>
    </location>
    <ligand>
        <name>Cu cation</name>
        <dbReference type="ChEBI" id="CHEBI:23378"/>
    </ligand>
</feature>
<dbReference type="GO" id="GO:0005507">
    <property type="term" value="F:copper ion binding"/>
    <property type="evidence" value="ECO:0007669"/>
    <property type="project" value="InterPro"/>
</dbReference>
<protein>
    <submittedName>
        <fullName evidence="11">Halocyanin</fullName>
    </submittedName>
</protein>
<evidence type="ECO:0000313" key="12">
    <source>
        <dbReference type="Proteomes" id="UP000011513"/>
    </source>
</evidence>
<dbReference type="PANTHER" id="PTHR34192">
    <property type="entry name" value="PLASTOCYANIN MAJOR ISOFORM, CHLOROPLASTIC-RELATED"/>
    <property type="match status" value="1"/>
</dbReference>
<evidence type="ECO:0000256" key="4">
    <source>
        <dbReference type="ARBA" id="ARBA00022723"/>
    </source>
</evidence>
<dbReference type="NCBIfam" id="TIGR03102">
    <property type="entry name" value="halo_cynanin"/>
    <property type="match status" value="2"/>
</dbReference>
<feature type="binding site" evidence="9">
    <location>
        <position position="108"/>
    </location>
    <ligand>
        <name>Cu cation</name>
        <dbReference type="ChEBI" id="CHEBI:23378"/>
    </ligand>
</feature>
<dbReference type="EMBL" id="AOIV01000011">
    <property type="protein sequence ID" value="ELZ32491.1"/>
    <property type="molecule type" value="Genomic_DNA"/>
</dbReference>
<dbReference type="InterPro" id="IPR000923">
    <property type="entry name" value="BlueCu_1"/>
</dbReference>
<dbReference type="InterPro" id="IPR017533">
    <property type="entry name" value="Halocyanin"/>
</dbReference>
<evidence type="ECO:0000256" key="1">
    <source>
        <dbReference type="ARBA" id="ARBA00004370"/>
    </source>
</evidence>
<dbReference type="eggNOG" id="arCOG02921">
    <property type="taxonomic scope" value="Archaea"/>
</dbReference>
<dbReference type="InterPro" id="IPR008972">
    <property type="entry name" value="Cupredoxin"/>
</dbReference>
<dbReference type="SUPFAM" id="SSF49503">
    <property type="entry name" value="Cupredoxins"/>
    <property type="match status" value="2"/>
</dbReference>
<evidence type="ECO:0000256" key="8">
    <source>
        <dbReference type="ARBA" id="ARBA00023136"/>
    </source>
</evidence>
<keyword evidence="6" id="KW-0249">Electron transport</keyword>
<keyword evidence="4 9" id="KW-0479">Metal-binding</keyword>
<comment type="cofactor">
    <cofactor evidence="9">
        <name>Cu cation</name>
        <dbReference type="ChEBI" id="CHEBI:23378"/>
    </cofactor>
    <text evidence="9">Binds 1 copper ion per subunit.</text>
</comment>
<dbReference type="GO" id="GO:0016020">
    <property type="term" value="C:membrane"/>
    <property type="evidence" value="ECO:0007669"/>
    <property type="project" value="UniProtKB-SubCell"/>
</dbReference>
<keyword evidence="8" id="KW-0472">Membrane</keyword>
<dbReference type="PANTHER" id="PTHR34192:SF10">
    <property type="entry name" value="PLASTOCYANIN MAJOR ISOFORM, CHLOROPLASTIC-RELATED"/>
    <property type="match status" value="1"/>
</dbReference>
<organism evidence="11 12">
    <name type="scientific">Halogeometricum pallidum JCM 14848</name>
    <dbReference type="NCBI Taxonomy" id="1227487"/>
    <lineage>
        <taxon>Archaea</taxon>
        <taxon>Methanobacteriati</taxon>
        <taxon>Methanobacteriota</taxon>
        <taxon>Stenosarchaea group</taxon>
        <taxon>Halobacteria</taxon>
        <taxon>Halobacteriales</taxon>
        <taxon>Haloferacaceae</taxon>
        <taxon>Halogeometricum</taxon>
    </lineage>
</organism>
<dbReference type="GO" id="GO:0009055">
    <property type="term" value="F:electron transfer activity"/>
    <property type="evidence" value="ECO:0007669"/>
    <property type="project" value="InterPro"/>
</dbReference>
<feature type="domain" description="Blue (type 1) copper" evidence="10">
    <location>
        <begin position="74"/>
        <end position="157"/>
    </location>
</feature>
<evidence type="ECO:0000256" key="2">
    <source>
        <dbReference type="ARBA" id="ARBA00004418"/>
    </source>
</evidence>
<dbReference type="AlphaFoldDB" id="M0DAN0"/>
<sequence>MATSTTNPTIACSRRDVLRAGVGTAVGAAAAGAVARPVAATDGASEFDAWFENVSNYEEITDERGASTVTVSVGASGNGGDFAFEPAAVRVDPGTTVVWEWTGGGGVHNVAATDGAYESDLLSEAGTTFERTFEENGVSLYSCLPHEAMGMKGAVVIGSAPAGDELREVDYGDWFDGVENFSGTVDKRGEQVVRIAVGAAGNGGNFAFEPAAVRVDPGTTVVWEWTGKGDAHSLAAADGSFDAELVETAGATYALQFGGVGVSKYICPSHAAEAMRGAVVVGDPMAGVIDVPMTAAVTGVGVLGAALSPLAFGAFLALHGTNDEPSDDVADAGR</sequence>
<dbReference type="Pfam" id="PF00127">
    <property type="entry name" value="Copper-bind"/>
    <property type="match status" value="2"/>
</dbReference>
<keyword evidence="3" id="KW-0813">Transport</keyword>